<proteinExistence type="predicted"/>
<accession>A0A9J5X2W3</accession>
<dbReference type="Proteomes" id="UP000824120">
    <property type="component" value="Chromosome 10"/>
</dbReference>
<evidence type="ECO:0000313" key="2">
    <source>
        <dbReference type="Proteomes" id="UP000824120"/>
    </source>
</evidence>
<dbReference type="AlphaFoldDB" id="A0A9J5X2W3"/>
<protein>
    <submittedName>
        <fullName evidence="1">Uncharacterized protein</fullName>
    </submittedName>
</protein>
<dbReference type="EMBL" id="JACXVP010000010">
    <property type="protein sequence ID" value="KAG5581757.1"/>
    <property type="molecule type" value="Genomic_DNA"/>
</dbReference>
<sequence length="65" mass="7637">MDEVINLLLAGSIWRPFERGKDRAVSWSTRKKLGRTPLVSEVFKKTHVKKKENELDLDVWVEERA</sequence>
<name>A0A9J5X2W3_SOLCO</name>
<gene>
    <name evidence="1" type="ORF">H5410_052384</name>
</gene>
<evidence type="ECO:0000313" key="1">
    <source>
        <dbReference type="EMBL" id="KAG5581757.1"/>
    </source>
</evidence>
<comment type="caution">
    <text evidence="1">The sequence shown here is derived from an EMBL/GenBank/DDBJ whole genome shotgun (WGS) entry which is preliminary data.</text>
</comment>
<reference evidence="1 2" key="1">
    <citation type="submission" date="2020-09" db="EMBL/GenBank/DDBJ databases">
        <title>De no assembly of potato wild relative species, Solanum commersonii.</title>
        <authorList>
            <person name="Cho K."/>
        </authorList>
    </citation>
    <scope>NUCLEOTIDE SEQUENCE [LARGE SCALE GENOMIC DNA]</scope>
    <source>
        <strain evidence="1">LZ3.2</strain>
        <tissue evidence="1">Leaf</tissue>
    </source>
</reference>
<organism evidence="1 2">
    <name type="scientific">Solanum commersonii</name>
    <name type="common">Commerson's wild potato</name>
    <name type="synonym">Commerson's nightshade</name>
    <dbReference type="NCBI Taxonomy" id="4109"/>
    <lineage>
        <taxon>Eukaryota</taxon>
        <taxon>Viridiplantae</taxon>
        <taxon>Streptophyta</taxon>
        <taxon>Embryophyta</taxon>
        <taxon>Tracheophyta</taxon>
        <taxon>Spermatophyta</taxon>
        <taxon>Magnoliopsida</taxon>
        <taxon>eudicotyledons</taxon>
        <taxon>Gunneridae</taxon>
        <taxon>Pentapetalae</taxon>
        <taxon>asterids</taxon>
        <taxon>lamiids</taxon>
        <taxon>Solanales</taxon>
        <taxon>Solanaceae</taxon>
        <taxon>Solanoideae</taxon>
        <taxon>Solaneae</taxon>
        <taxon>Solanum</taxon>
    </lineage>
</organism>
<keyword evidence="2" id="KW-1185">Reference proteome</keyword>